<dbReference type="SUPFAM" id="SSF53098">
    <property type="entry name" value="Ribonuclease H-like"/>
    <property type="match status" value="1"/>
</dbReference>
<dbReference type="STRING" id="50429.A0A2B4SL60"/>
<evidence type="ECO:0000259" key="1">
    <source>
        <dbReference type="PROSITE" id="PS50994"/>
    </source>
</evidence>
<feature type="domain" description="Integrase catalytic" evidence="1">
    <location>
        <begin position="547"/>
        <end position="722"/>
    </location>
</feature>
<accession>A0A2B4SL60</accession>
<dbReference type="PANTHER" id="PTHR47331:SF1">
    <property type="entry name" value="GAG-LIKE PROTEIN"/>
    <property type="match status" value="1"/>
</dbReference>
<comment type="caution">
    <text evidence="2">The sequence shown here is derived from an EMBL/GenBank/DDBJ whole genome shotgun (WGS) entry which is preliminary data.</text>
</comment>
<gene>
    <name evidence="2" type="ORF">AWC38_SpisGene5996</name>
</gene>
<dbReference type="EMBL" id="LSMT01000068">
    <property type="protein sequence ID" value="PFX29308.1"/>
    <property type="molecule type" value="Genomic_DNA"/>
</dbReference>
<dbReference type="GO" id="GO:0015074">
    <property type="term" value="P:DNA integration"/>
    <property type="evidence" value="ECO:0007669"/>
    <property type="project" value="InterPro"/>
</dbReference>
<evidence type="ECO:0000313" key="2">
    <source>
        <dbReference type="EMBL" id="PFX29308.1"/>
    </source>
</evidence>
<dbReference type="PANTHER" id="PTHR47331">
    <property type="entry name" value="PHD-TYPE DOMAIN-CONTAINING PROTEIN"/>
    <property type="match status" value="1"/>
</dbReference>
<dbReference type="InterPro" id="IPR012337">
    <property type="entry name" value="RNaseH-like_sf"/>
</dbReference>
<evidence type="ECO:0000313" key="3">
    <source>
        <dbReference type="Proteomes" id="UP000225706"/>
    </source>
</evidence>
<keyword evidence="3" id="KW-1185">Reference proteome</keyword>
<proteinExistence type="predicted"/>
<dbReference type="Gene3D" id="3.30.420.10">
    <property type="entry name" value="Ribonuclease H-like superfamily/Ribonuclease H"/>
    <property type="match status" value="1"/>
</dbReference>
<dbReference type="InterPro" id="IPR001584">
    <property type="entry name" value="Integrase_cat-core"/>
</dbReference>
<dbReference type="AlphaFoldDB" id="A0A2B4SL60"/>
<name>A0A2B4SL60_STYPI</name>
<dbReference type="Proteomes" id="UP000225706">
    <property type="component" value="Unassembled WGS sequence"/>
</dbReference>
<protein>
    <recommendedName>
        <fullName evidence="1">Integrase catalytic domain-containing protein</fullName>
    </recommendedName>
</protein>
<dbReference type="PROSITE" id="PS50994">
    <property type="entry name" value="INTEGRASE"/>
    <property type="match status" value="1"/>
</dbReference>
<reference evidence="3" key="1">
    <citation type="journal article" date="2017" name="bioRxiv">
        <title>Comparative analysis of the genomes of Stylophora pistillata and Acropora digitifera provides evidence for extensive differences between species of corals.</title>
        <authorList>
            <person name="Voolstra C.R."/>
            <person name="Li Y."/>
            <person name="Liew Y.J."/>
            <person name="Baumgarten S."/>
            <person name="Zoccola D."/>
            <person name="Flot J.-F."/>
            <person name="Tambutte S."/>
            <person name="Allemand D."/>
            <person name="Aranda M."/>
        </authorList>
    </citation>
    <scope>NUCLEOTIDE SEQUENCE [LARGE SCALE GENOMIC DNA]</scope>
</reference>
<dbReference type="GO" id="GO:0003676">
    <property type="term" value="F:nucleic acid binding"/>
    <property type="evidence" value="ECO:0007669"/>
    <property type="project" value="InterPro"/>
</dbReference>
<dbReference type="InterPro" id="IPR036397">
    <property type="entry name" value="RNaseH_sf"/>
</dbReference>
<organism evidence="2 3">
    <name type="scientific">Stylophora pistillata</name>
    <name type="common">Smooth cauliflower coral</name>
    <dbReference type="NCBI Taxonomy" id="50429"/>
    <lineage>
        <taxon>Eukaryota</taxon>
        <taxon>Metazoa</taxon>
        <taxon>Cnidaria</taxon>
        <taxon>Anthozoa</taxon>
        <taxon>Hexacorallia</taxon>
        <taxon>Scleractinia</taxon>
        <taxon>Astrocoeniina</taxon>
        <taxon>Pocilloporidae</taxon>
        <taxon>Stylophora</taxon>
    </lineage>
</organism>
<dbReference type="OrthoDB" id="10067762at2759"/>
<sequence>MVNLNIPVNTLRLNPSSERLALQEGEKVKVKLSGDRARTHTIAVVSGPENHETLAESFKEVFSEVNEIQDRGHIIVDGKQVEIELFLGGDYKFLLLVMGISAANSTYACLWCKVHKKDSLYLTSHWITYEPHLMLHVTDVLISNLIEDVMQWDEKDNFLSEKKSTSSQQKHLDNLIQGIRSCGVSFSIWEKRNADGKGSGTWDWTSLMGDDRKILLKELPGKMESLIQQDTPRTDAELWKGFAEMYFKFISPFEPTDIDEYRQKIKTWIDTFANLGDKRVGYTRERLTCYLHSAAYHIPNMVKKYENLKQFSGQAKESRRFHAFVANRVSEIHDSTNPTQWRHIPGHSNPADDCTRGVRVADLDQRCRWFNGPEAEEHWPRSLFTGPLCENDKEVKNSKWSGHVSVSDTRAYFPDPGKFSSWTRFRRVVAWICRFVQNCKRKPEDRVLSSLTAAELHNAEMIAVRKGQMDSFHLDFGALKSNKRLPVKNRLGALDPCVDEVECLRVGGRLRLATVQKITSGCPSCRRLRARPEPPVMADLPDSRLGYIQPPFTNTGVDYFGPMLVRHGRKTEKRYGVLFTCLTTRAVHLEIAHSLDTDSCLMAIRRIIARRGKPAHIWSDNGTNFVGAKNELREAIKRLGNERIGDQLSDNEVQWHFNPPSSPHFGGAWERLVQSAKRALKAVAGKQCVNDESLLTFMAEVESLMNGRPLTHVSPDHRDEEA</sequence>